<dbReference type="EC" id="3.5.4.3" evidence="3 9"/>
<keyword evidence="5 9" id="KW-0479">Metal-binding</keyword>
<evidence type="ECO:0000313" key="16">
    <source>
        <dbReference type="RefSeq" id="XP_014474615.1"/>
    </source>
</evidence>
<dbReference type="RefSeq" id="XP_014474614.1">
    <property type="nucleotide sequence ID" value="XM_014619128.1"/>
</dbReference>
<dbReference type="Gene3D" id="2.30.40.10">
    <property type="entry name" value="Urease, subunit C, domain 1"/>
    <property type="match status" value="1"/>
</dbReference>
<evidence type="ECO:0000256" key="1">
    <source>
        <dbReference type="ARBA" id="ARBA00004984"/>
    </source>
</evidence>
<dbReference type="GO" id="GO:0008270">
    <property type="term" value="F:zinc ion binding"/>
    <property type="evidence" value="ECO:0007669"/>
    <property type="project" value="UniProtKB-UniRule"/>
</dbReference>
<dbReference type="Proteomes" id="UP000515204">
    <property type="component" value="Unplaced"/>
</dbReference>
<dbReference type="PANTHER" id="PTHR11271">
    <property type="entry name" value="GUANINE DEAMINASE"/>
    <property type="match status" value="1"/>
</dbReference>
<dbReference type="PANTHER" id="PTHR11271:SF6">
    <property type="entry name" value="GUANINE DEAMINASE"/>
    <property type="match status" value="1"/>
</dbReference>
<evidence type="ECO:0000256" key="2">
    <source>
        <dbReference type="ARBA" id="ARBA00006745"/>
    </source>
</evidence>
<evidence type="ECO:0000256" key="9">
    <source>
        <dbReference type="RuleBase" id="RU366009"/>
    </source>
</evidence>
<dbReference type="GO" id="GO:0005829">
    <property type="term" value="C:cytosol"/>
    <property type="evidence" value="ECO:0007669"/>
    <property type="project" value="TreeGrafter"/>
</dbReference>
<dbReference type="RefSeq" id="XP_014474613.1">
    <property type="nucleotide sequence ID" value="XM_014619127.1"/>
</dbReference>
<keyword evidence="11" id="KW-1185">Reference proteome</keyword>
<comment type="similarity">
    <text evidence="2 9">Belongs to the metallo-dependent hydrolases superfamily. ATZ/TRZ family.</text>
</comment>
<evidence type="ECO:0000256" key="4">
    <source>
        <dbReference type="ARBA" id="ARBA00014514"/>
    </source>
</evidence>
<accession>A0A6P3X8H1</accession>
<gene>
    <name evidence="12 13 14 15 16" type="primary">LOC106744393</name>
</gene>
<dbReference type="NCBIfam" id="TIGR02967">
    <property type="entry name" value="guan_deamin"/>
    <property type="match status" value="1"/>
</dbReference>
<dbReference type="RefSeq" id="XP_014474611.1">
    <property type="nucleotide sequence ID" value="XM_014619125.1"/>
</dbReference>
<evidence type="ECO:0000313" key="13">
    <source>
        <dbReference type="RefSeq" id="XP_014474612.1"/>
    </source>
</evidence>
<dbReference type="RefSeq" id="XP_014474615.1">
    <property type="nucleotide sequence ID" value="XM_014619129.1"/>
</dbReference>
<dbReference type="UniPathway" id="UPA00603">
    <property type="reaction ID" value="UER00660"/>
</dbReference>
<dbReference type="InterPro" id="IPR011059">
    <property type="entry name" value="Metal-dep_hydrolase_composite"/>
</dbReference>
<evidence type="ECO:0000313" key="14">
    <source>
        <dbReference type="RefSeq" id="XP_014474613.1"/>
    </source>
</evidence>
<keyword evidence="7 9" id="KW-0862">Zinc</keyword>
<dbReference type="SUPFAM" id="SSF51556">
    <property type="entry name" value="Metallo-dependent hydrolases"/>
    <property type="match status" value="1"/>
</dbReference>
<evidence type="ECO:0000313" key="11">
    <source>
        <dbReference type="Proteomes" id="UP000515204"/>
    </source>
</evidence>
<sequence>MVRQAFVGPLIHTDDNGTLIIIQLGVVIVEDGKINAVLSGADASAAGSCDEVFTLDNGQFLIPGFIDAHTHAVQLPNLGIGYDKSLLDWLETYTFPLERSYTDVNLATRVFEAAVKQTIRTGTTTACYFASLYAEACTILAQKAVQFGQRAFVGKVNMNQPRDDGYYETTEASIGNTERFVKEIQQLESPLVKPIITPRFALSCDMELMQALGKMAREMDLHVQTHVSENIAEIEAVMEAFQQQSSYAAIYDAAGLLTPKTVLAHGVYLTDTELTLLATRETAIIHCPSSNTSLRSGICDVQRLRAKNIKVGLGTDVSGASSFSMLEAMRSALQVSYQLSMLKDNYTPLSYKDVFHMATLGGANALSIGDKVGNLLPGKEFDALVIDLNADGSVLDDLKDTGYTLEEKLQRLIYSGDDRNIVSVYISGRKVK</sequence>
<protein>
    <recommendedName>
        <fullName evidence="4 9">Guanine deaminase</fullName>
        <shortName evidence="9">Guanase</shortName>
        <ecNumber evidence="3 9">3.5.4.3</ecNumber>
    </recommendedName>
    <alternativeName>
        <fullName evidence="9">Guanine aminohydrolase</fullName>
    </alternativeName>
</protein>
<dbReference type="GeneID" id="106744393"/>
<dbReference type="InterPro" id="IPR032466">
    <property type="entry name" value="Metal_Hydrolase"/>
</dbReference>
<evidence type="ECO:0000313" key="12">
    <source>
        <dbReference type="RefSeq" id="XP_014474611.1"/>
    </source>
</evidence>
<comment type="function">
    <text evidence="9">Catalyzes the hydrolytic deamination of guanine, producing xanthine and ammonia.</text>
</comment>
<evidence type="ECO:0000259" key="10">
    <source>
        <dbReference type="Pfam" id="PF01979"/>
    </source>
</evidence>
<dbReference type="GO" id="GO:0006147">
    <property type="term" value="P:guanine catabolic process"/>
    <property type="evidence" value="ECO:0007669"/>
    <property type="project" value="UniProtKB-UniRule"/>
</dbReference>
<evidence type="ECO:0000256" key="3">
    <source>
        <dbReference type="ARBA" id="ARBA00012781"/>
    </source>
</evidence>
<organism evidence="11 14">
    <name type="scientific">Dinoponera quadriceps</name>
    <name type="common">South American ant</name>
    <dbReference type="NCBI Taxonomy" id="609295"/>
    <lineage>
        <taxon>Eukaryota</taxon>
        <taxon>Metazoa</taxon>
        <taxon>Ecdysozoa</taxon>
        <taxon>Arthropoda</taxon>
        <taxon>Hexapoda</taxon>
        <taxon>Insecta</taxon>
        <taxon>Pterygota</taxon>
        <taxon>Neoptera</taxon>
        <taxon>Endopterygota</taxon>
        <taxon>Hymenoptera</taxon>
        <taxon>Apocrita</taxon>
        <taxon>Aculeata</taxon>
        <taxon>Formicoidea</taxon>
        <taxon>Formicidae</taxon>
        <taxon>Ponerinae</taxon>
        <taxon>Ponerini</taxon>
        <taxon>Dinoponera</taxon>
    </lineage>
</organism>
<reference evidence="12 13" key="1">
    <citation type="submission" date="2025-04" db="UniProtKB">
        <authorList>
            <consortium name="RefSeq"/>
        </authorList>
    </citation>
    <scope>IDENTIFICATION</scope>
</reference>
<dbReference type="Gene3D" id="3.20.20.140">
    <property type="entry name" value="Metal-dependent hydrolases"/>
    <property type="match status" value="1"/>
</dbReference>
<evidence type="ECO:0000256" key="5">
    <source>
        <dbReference type="ARBA" id="ARBA00022723"/>
    </source>
</evidence>
<dbReference type="InterPro" id="IPR051607">
    <property type="entry name" value="Metallo-dep_hydrolases"/>
</dbReference>
<evidence type="ECO:0000256" key="6">
    <source>
        <dbReference type="ARBA" id="ARBA00022801"/>
    </source>
</evidence>
<keyword evidence="6 9" id="KW-0378">Hydrolase</keyword>
<dbReference type="InterPro" id="IPR006680">
    <property type="entry name" value="Amidohydro-rel"/>
</dbReference>
<dbReference type="GO" id="GO:0008892">
    <property type="term" value="F:guanine deaminase activity"/>
    <property type="evidence" value="ECO:0007669"/>
    <property type="project" value="UniProtKB-UniRule"/>
</dbReference>
<dbReference type="CTD" id="40528"/>
<proteinExistence type="inferred from homology"/>
<dbReference type="KEGG" id="dqu:106744393"/>
<feature type="domain" description="Amidohydrolase-related" evidence="10">
    <location>
        <begin position="60"/>
        <end position="431"/>
    </location>
</feature>
<comment type="cofactor">
    <cofactor evidence="9">
        <name>Zn(2+)</name>
        <dbReference type="ChEBI" id="CHEBI:29105"/>
    </cofactor>
    <text evidence="9">Binds 1 zinc ion per subunit.</text>
</comment>
<name>A0A6P3X8H1_DINQU</name>
<evidence type="ECO:0000313" key="15">
    <source>
        <dbReference type="RefSeq" id="XP_014474614.1"/>
    </source>
</evidence>
<comment type="catalytic activity">
    <reaction evidence="8 9">
        <text>guanine + H2O + H(+) = xanthine + NH4(+)</text>
        <dbReference type="Rhea" id="RHEA:14665"/>
        <dbReference type="ChEBI" id="CHEBI:15377"/>
        <dbReference type="ChEBI" id="CHEBI:15378"/>
        <dbReference type="ChEBI" id="CHEBI:16235"/>
        <dbReference type="ChEBI" id="CHEBI:17712"/>
        <dbReference type="ChEBI" id="CHEBI:28938"/>
        <dbReference type="EC" id="3.5.4.3"/>
    </reaction>
</comment>
<dbReference type="Pfam" id="PF01979">
    <property type="entry name" value="Amidohydro_1"/>
    <property type="match status" value="1"/>
</dbReference>
<dbReference type="InterPro" id="IPR014311">
    <property type="entry name" value="Guanine_deaminase"/>
</dbReference>
<dbReference type="SUPFAM" id="SSF51338">
    <property type="entry name" value="Composite domain of metallo-dependent hydrolases"/>
    <property type="match status" value="1"/>
</dbReference>
<dbReference type="OrthoDB" id="194468at2759"/>
<evidence type="ECO:0000256" key="8">
    <source>
        <dbReference type="ARBA" id="ARBA00051148"/>
    </source>
</evidence>
<evidence type="ECO:0000256" key="7">
    <source>
        <dbReference type="ARBA" id="ARBA00022833"/>
    </source>
</evidence>
<dbReference type="RefSeq" id="XP_014474612.1">
    <property type="nucleotide sequence ID" value="XM_014619126.1"/>
</dbReference>
<dbReference type="FunFam" id="3.20.20.140:FF:000022">
    <property type="entry name" value="Guanine deaminase"/>
    <property type="match status" value="1"/>
</dbReference>
<comment type="pathway">
    <text evidence="1 9">Purine metabolism; guanine degradation; xanthine from guanine: step 1/1.</text>
</comment>
<dbReference type="AlphaFoldDB" id="A0A6P3X8H1"/>